<feature type="domain" description="HTH cro/C1-type" evidence="1">
    <location>
        <begin position="10"/>
        <end position="62"/>
    </location>
</feature>
<keyword evidence="3" id="KW-1185">Reference proteome</keyword>
<dbReference type="SMART" id="SM00028">
    <property type="entry name" value="TPR"/>
    <property type="match status" value="5"/>
</dbReference>
<dbReference type="InterPro" id="IPR001387">
    <property type="entry name" value="Cro/C1-type_HTH"/>
</dbReference>
<dbReference type="InterPro" id="IPR011990">
    <property type="entry name" value="TPR-like_helical_dom_sf"/>
</dbReference>
<dbReference type="RefSeq" id="WP_091543118.1">
    <property type="nucleotide sequence ID" value="NZ_FMUS01000012.1"/>
</dbReference>
<name>A0A1G5HRV0_9FIRM</name>
<dbReference type="InterPro" id="IPR010982">
    <property type="entry name" value="Lambda_DNA-bd_dom_sf"/>
</dbReference>
<dbReference type="AlphaFoldDB" id="A0A1G5HRV0"/>
<dbReference type="STRING" id="1120976.SAMN03080606_02104"/>
<dbReference type="Proteomes" id="UP000198636">
    <property type="component" value="Unassembled WGS sequence"/>
</dbReference>
<accession>A0A1G5HRV0</accession>
<dbReference type="Gene3D" id="1.10.260.40">
    <property type="entry name" value="lambda repressor-like DNA-binding domains"/>
    <property type="match status" value="1"/>
</dbReference>
<dbReference type="SUPFAM" id="SSF47413">
    <property type="entry name" value="lambda repressor-like DNA-binding domains"/>
    <property type="match status" value="1"/>
</dbReference>
<dbReference type="EMBL" id="FMUS01000012">
    <property type="protein sequence ID" value="SCY66411.1"/>
    <property type="molecule type" value="Genomic_DNA"/>
</dbReference>
<proteinExistence type="predicted"/>
<evidence type="ECO:0000313" key="2">
    <source>
        <dbReference type="EMBL" id="SCY66411.1"/>
    </source>
</evidence>
<evidence type="ECO:0000259" key="1">
    <source>
        <dbReference type="PROSITE" id="PS50943"/>
    </source>
</evidence>
<dbReference type="CDD" id="cd00093">
    <property type="entry name" value="HTH_XRE"/>
    <property type="match status" value="1"/>
</dbReference>
<sequence>MEIVAPGERIRRIRKKIGLKQDDLTSDKITRSLISMIENGKRSLTKDTAAIIVEKFNRHNSLIGQSITVEYLMETEVYQAKAIVDKQLKEVELLVDSSSFTNPKVIFDFMDKSLEIIDYWSLEEYRSKFFLLQGKVYYSIYQYNNASISYHNALEYFLLEKNYNMLAFVYNEIGKCNYMQFHLDNAVYYYNKAYKILEGNKHKVCKGTKLRILFNIILAYYKTKQYETALKFINKYRALSASVIEANLGDDLLLIESTIYRELGNNENAERIYNVLLNRKDQLRLDTLALLYAKISIHHRKLQNHHKALYYIRKAFELKHDITPLLLPNIYLQLVEYHISLRQYNAAIIILNETKSISEKLSNNEGIIDVYFTFASVYMRINGGASSAEAYLKKAEEVILCNSNIVKGKLQQLYSHYAELYYITQDTLKFNYYIERIRNFSVF</sequence>
<protein>
    <submittedName>
        <fullName evidence="2">Helix-turn-helix domain-containing protein</fullName>
    </submittedName>
</protein>
<gene>
    <name evidence="2" type="ORF">SAMN03080606_02104</name>
</gene>
<dbReference type="OrthoDB" id="5516148at2"/>
<dbReference type="SUPFAM" id="SSF48452">
    <property type="entry name" value="TPR-like"/>
    <property type="match status" value="2"/>
</dbReference>
<dbReference type="PROSITE" id="PS50943">
    <property type="entry name" value="HTH_CROC1"/>
    <property type="match status" value="1"/>
</dbReference>
<dbReference type="Gene3D" id="1.25.40.10">
    <property type="entry name" value="Tetratricopeptide repeat domain"/>
    <property type="match status" value="2"/>
</dbReference>
<dbReference type="InterPro" id="IPR019734">
    <property type="entry name" value="TPR_rpt"/>
</dbReference>
<organism evidence="2 3">
    <name type="scientific">Alkaliphilus peptidifermentans DSM 18978</name>
    <dbReference type="NCBI Taxonomy" id="1120976"/>
    <lineage>
        <taxon>Bacteria</taxon>
        <taxon>Bacillati</taxon>
        <taxon>Bacillota</taxon>
        <taxon>Clostridia</taxon>
        <taxon>Peptostreptococcales</taxon>
        <taxon>Natronincolaceae</taxon>
        <taxon>Alkaliphilus</taxon>
    </lineage>
</organism>
<dbReference type="SMART" id="SM00530">
    <property type="entry name" value="HTH_XRE"/>
    <property type="match status" value="1"/>
</dbReference>
<reference evidence="2 3" key="1">
    <citation type="submission" date="2016-10" db="EMBL/GenBank/DDBJ databases">
        <authorList>
            <person name="de Groot N.N."/>
        </authorList>
    </citation>
    <scope>NUCLEOTIDE SEQUENCE [LARGE SCALE GENOMIC DNA]</scope>
    <source>
        <strain evidence="2 3">DSM 18978</strain>
    </source>
</reference>
<dbReference type="Pfam" id="PF12844">
    <property type="entry name" value="HTH_19"/>
    <property type="match status" value="1"/>
</dbReference>
<dbReference type="GO" id="GO:0003677">
    <property type="term" value="F:DNA binding"/>
    <property type="evidence" value="ECO:0007669"/>
    <property type="project" value="InterPro"/>
</dbReference>
<evidence type="ECO:0000313" key="3">
    <source>
        <dbReference type="Proteomes" id="UP000198636"/>
    </source>
</evidence>